<dbReference type="GO" id="GO:0008270">
    <property type="term" value="F:zinc ion binding"/>
    <property type="evidence" value="ECO:0007669"/>
    <property type="project" value="UniProtKB-KW"/>
</dbReference>
<keyword evidence="2" id="KW-0479">Metal-binding</keyword>
<comment type="subcellular location">
    <subcellularLocation>
        <location evidence="1">Nucleus</location>
    </subcellularLocation>
</comment>
<evidence type="ECO:0000256" key="5">
    <source>
        <dbReference type="ARBA" id="ARBA00023242"/>
    </source>
</evidence>
<name>A0A0W0G0V5_MONRR</name>
<feature type="compositionally biased region" description="Low complexity" evidence="6">
    <location>
        <begin position="548"/>
        <end position="568"/>
    </location>
</feature>
<feature type="transmembrane region" description="Helical" evidence="7">
    <location>
        <begin position="308"/>
        <end position="331"/>
    </location>
</feature>
<keyword evidence="7" id="KW-0812">Transmembrane</keyword>
<dbReference type="eggNOG" id="KOG1121">
    <property type="taxonomic scope" value="Eukaryota"/>
</dbReference>
<evidence type="ECO:0000256" key="6">
    <source>
        <dbReference type="SAM" id="MobiDB-lite"/>
    </source>
</evidence>
<dbReference type="PANTHER" id="PTHR46481">
    <property type="entry name" value="ZINC FINGER BED DOMAIN-CONTAINING PROTEIN 4"/>
    <property type="match status" value="1"/>
</dbReference>
<evidence type="ECO:0000256" key="1">
    <source>
        <dbReference type="ARBA" id="ARBA00004123"/>
    </source>
</evidence>
<keyword evidence="3" id="KW-0863">Zinc-finger</keyword>
<dbReference type="InterPro" id="IPR052035">
    <property type="entry name" value="ZnF_BED_domain_contain"/>
</dbReference>
<evidence type="ECO:0000256" key="3">
    <source>
        <dbReference type="ARBA" id="ARBA00022771"/>
    </source>
</evidence>
<dbReference type="PANTHER" id="PTHR46481:SF10">
    <property type="entry name" value="ZINC FINGER BED DOMAIN-CONTAINING PROTEIN 39"/>
    <property type="match status" value="1"/>
</dbReference>
<evidence type="ECO:0000256" key="7">
    <source>
        <dbReference type="SAM" id="Phobius"/>
    </source>
</evidence>
<evidence type="ECO:0000256" key="2">
    <source>
        <dbReference type="ARBA" id="ARBA00022723"/>
    </source>
</evidence>
<comment type="caution">
    <text evidence="8">The sequence shown here is derived from an EMBL/GenBank/DDBJ whole genome shotgun (WGS) entry which is preliminary data.</text>
</comment>
<sequence>MNKWTDWHELQWPTPYDFESLKLQLFMESFTSRKYTHPGDNPYITVILVPADPNTPSYPGVHTDFLFGFLPFFKSVNDKAVQETPKIVDTLNNYAEGRSHMSSRGGKATAQKRAELAKINWDSAKHHIYMADSQCQIMMYSEDERNIVKTIVVVELKYFNHLAQLEVFAWKSIAFYGPDATSPHLRGLQSIMQQVVWYGLWYGSRYIYLTDYENHVIIELDDLVKELEKKKEDRDRSPPSAMVPAPRDLERLRNMHSLHPLDHQSIAISPLWWMFFMLNVFLTPSLLAVLGVYSVLGRLDVHGSSQVVALGVTSLAIFFSVMAILLTSAVYPCFTGCQALAAQCIGQRYQRTHAALLSQCRLRWAASDGVHTVFICGFGQTLPIFIMNYTTLSDVIQLLQARNHIPKSPAAMHFAFYTTSGAKEVVPTAASSKPTCSVNLSHMKAILEAEHYTDEEGPSKPKRHHGGGGHCDGSKRKERQKADSDSDSNFTGSALEVTSDDDETDSGVKKISNEELAASLPSKTLLKSSKRQQQTSKPPKKKHKTAEKQTNMPSSSATFPTLSTPSLSLTSAPSVQSVASSTQPTQARVPQRKNAIYYFFQDVDTDTNSSKEEGAKYYKCYLGNHKVFKITRSMCGSLNVTSNLTSLPIIFANGTATLDNAISEKYLELLKHQDNNIRNIMLKQQATSQEPWDQNHFEELLAKWVAACDQPFTAVTEQEFWDLLQYTHHHAGTALHIPGEKAIQWHIMQMGQDLAAKMKEMFKENKSNFSLSLDAWTSSNGYTFIALVIHYIGNDGKLEECLIDFLELIGEHSGENMCKVVWNAVEKYGLLGWIVAFVMDNATNNDTLVEAFAQRCHEASVDFSVCDACMRCLPHTVHLAALQFLQSASYQDSVAEPVTHEQDDQAVFLENDAGDDPDDWDMSTGVSHAIFKLCKVVKHVRSSPQCHQAWKREVEAADHEVNEKLKEVQLMLILDVKTRWSSTHQMLYELKATIASLPANIDDQLKLGLVAAHRKLSDYYYKFNSSMYYTWASLLDPWISYEGLLADFTDDTDLKAYLEAAKRALHECWHTKYAPLNFQKGSGQSSQDTSSQSDSVSCSPSKIDFMSRYSKQCDPTNSPE</sequence>
<evidence type="ECO:0000313" key="8">
    <source>
        <dbReference type="EMBL" id="KTB42215.1"/>
    </source>
</evidence>
<feature type="compositionally biased region" description="Basic and acidic residues" evidence="6">
    <location>
        <begin position="472"/>
        <end position="484"/>
    </location>
</feature>
<feature type="transmembrane region" description="Helical" evidence="7">
    <location>
        <begin position="271"/>
        <end position="296"/>
    </location>
</feature>
<dbReference type="SUPFAM" id="SSF53098">
    <property type="entry name" value="Ribonuclease H-like"/>
    <property type="match status" value="1"/>
</dbReference>
<keyword evidence="7" id="KW-0472">Membrane</keyword>
<feature type="region of interest" description="Disordered" evidence="6">
    <location>
        <begin position="453"/>
        <end position="568"/>
    </location>
</feature>
<proteinExistence type="predicted"/>
<reference evidence="8 9" key="1">
    <citation type="submission" date="2015-12" db="EMBL/GenBank/DDBJ databases">
        <title>Draft genome sequence of Moniliophthora roreri, the causal agent of frosty pod rot of cacao.</title>
        <authorList>
            <person name="Aime M.C."/>
            <person name="Diaz-Valderrama J.R."/>
            <person name="Kijpornyongpan T."/>
            <person name="Phillips-Mora W."/>
        </authorList>
    </citation>
    <scope>NUCLEOTIDE SEQUENCE [LARGE SCALE GENOMIC DNA]</scope>
    <source>
        <strain evidence="8 9">MCA 2952</strain>
    </source>
</reference>
<dbReference type="AlphaFoldDB" id="A0A0W0G0V5"/>
<dbReference type="EMBL" id="LATX01001366">
    <property type="protein sequence ID" value="KTB42215.1"/>
    <property type="molecule type" value="Genomic_DNA"/>
</dbReference>
<gene>
    <name evidence="8" type="ORF">WG66_5208</name>
</gene>
<feature type="region of interest" description="Disordered" evidence="6">
    <location>
        <begin position="1080"/>
        <end position="1102"/>
    </location>
</feature>
<keyword evidence="4" id="KW-0862">Zinc</keyword>
<dbReference type="GO" id="GO:0005634">
    <property type="term" value="C:nucleus"/>
    <property type="evidence" value="ECO:0007669"/>
    <property type="project" value="UniProtKB-SubCell"/>
</dbReference>
<dbReference type="InterPro" id="IPR012337">
    <property type="entry name" value="RNaseH-like_sf"/>
</dbReference>
<organism evidence="8 9">
    <name type="scientific">Moniliophthora roreri</name>
    <name type="common">Frosty pod rot fungus</name>
    <name type="synonym">Monilia roreri</name>
    <dbReference type="NCBI Taxonomy" id="221103"/>
    <lineage>
        <taxon>Eukaryota</taxon>
        <taxon>Fungi</taxon>
        <taxon>Dikarya</taxon>
        <taxon>Basidiomycota</taxon>
        <taxon>Agaricomycotina</taxon>
        <taxon>Agaricomycetes</taxon>
        <taxon>Agaricomycetidae</taxon>
        <taxon>Agaricales</taxon>
        <taxon>Marasmiineae</taxon>
        <taxon>Marasmiaceae</taxon>
        <taxon>Moniliophthora</taxon>
    </lineage>
</organism>
<keyword evidence="7" id="KW-1133">Transmembrane helix</keyword>
<keyword evidence="5" id="KW-0539">Nucleus</keyword>
<evidence type="ECO:0000256" key="4">
    <source>
        <dbReference type="ARBA" id="ARBA00022833"/>
    </source>
</evidence>
<protein>
    <submittedName>
        <fullName evidence="8">Uncharacterized protein</fullName>
    </submittedName>
</protein>
<feature type="compositionally biased region" description="Low complexity" evidence="6">
    <location>
        <begin position="516"/>
        <end position="537"/>
    </location>
</feature>
<evidence type="ECO:0000313" key="9">
    <source>
        <dbReference type="Proteomes" id="UP000054988"/>
    </source>
</evidence>
<dbReference type="Proteomes" id="UP000054988">
    <property type="component" value="Unassembled WGS sequence"/>
</dbReference>
<accession>A0A0W0G0V5</accession>